<feature type="domain" description="CzcB-like C-terminal circularly permuted SH3-like" evidence="6">
    <location>
        <begin position="355"/>
        <end position="413"/>
    </location>
</feature>
<dbReference type="NCBIfam" id="TIGR01730">
    <property type="entry name" value="RND_mfp"/>
    <property type="match status" value="1"/>
</dbReference>
<protein>
    <submittedName>
        <fullName evidence="7">Cu(I)/Ag(I) efflux system membrane fusion protein</fullName>
    </submittedName>
</protein>
<dbReference type="Pfam" id="PF19335">
    <property type="entry name" value="HMBD"/>
    <property type="match status" value="2"/>
</dbReference>
<dbReference type="Proteomes" id="UP000295611">
    <property type="component" value="Unassembled WGS sequence"/>
</dbReference>
<name>A0A4R7B4Q8_9NEIS</name>
<evidence type="ECO:0000313" key="7">
    <source>
        <dbReference type="EMBL" id="TDR77833.1"/>
    </source>
</evidence>
<sequence length="436" mass="45754">MKMNKKQIAAAAAVLTVVAGISAWKLYPAYASPAPESGRKVLYWYDPMDPATHFDQGGTSPMGMKLLPKYDDASAPKANSARKVMYWTDPMQPGSRYDKPGKSPLMDMALVPVYAPDTSALPGAVTVPADTLKHSAIRYVEAKTGVLSDALTVVGTVKVDERRVSSAISRVGGWVSALPGHATFDSVSAGATVATVTSPDARQMAAEYDIAKSDPQLRAAVQQKLSTWGVSRSGGVAVTAPQSGFISEVLVHPGAKVDPGQPIMTIVNLDRVWVVGELLENDANRVKPGDAVSMTLPSLPGQTLQGKVESVLPQLSADSRTLPVRVSVANPRHLLRPGMLASLSLGANAVPHLLIPSEAVIRSGRRTLVVLAGDDGQFAPVPVVTGREAGGQVEILSGLKAGQRIVASGQFLLDSESNLQHGLETLQSSAPTGARP</sequence>
<dbReference type="SUPFAM" id="SSF111369">
    <property type="entry name" value="HlyD-like secretion proteins"/>
    <property type="match status" value="1"/>
</dbReference>
<dbReference type="Pfam" id="PF25919">
    <property type="entry name" value="BSH_CusB"/>
    <property type="match status" value="1"/>
</dbReference>
<dbReference type="GO" id="GO:0015679">
    <property type="term" value="P:plasma membrane copper ion transport"/>
    <property type="evidence" value="ECO:0007669"/>
    <property type="project" value="TreeGrafter"/>
</dbReference>
<dbReference type="GO" id="GO:0016020">
    <property type="term" value="C:membrane"/>
    <property type="evidence" value="ECO:0007669"/>
    <property type="project" value="InterPro"/>
</dbReference>
<keyword evidence="2" id="KW-0813">Transport</keyword>
<feature type="domain" description="Heavy metal binding" evidence="3">
    <location>
        <begin position="43"/>
        <end position="69"/>
    </location>
</feature>
<evidence type="ECO:0000256" key="1">
    <source>
        <dbReference type="ARBA" id="ARBA00009477"/>
    </source>
</evidence>
<evidence type="ECO:0000259" key="3">
    <source>
        <dbReference type="Pfam" id="PF19335"/>
    </source>
</evidence>
<dbReference type="GO" id="GO:0060003">
    <property type="term" value="P:copper ion export"/>
    <property type="evidence" value="ECO:0007669"/>
    <property type="project" value="TreeGrafter"/>
</dbReference>
<feature type="domain" description="Heavy metal binding" evidence="3">
    <location>
        <begin position="86"/>
        <end position="113"/>
    </location>
</feature>
<keyword evidence="8" id="KW-1185">Reference proteome</keyword>
<evidence type="ECO:0000313" key="8">
    <source>
        <dbReference type="Proteomes" id="UP000295611"/>
    </source>
</evidence>
<evidence type="ECO:0000256" key="2">
    <source>
        <dbReference type="ARBA" id="ARBA00022448"/>
    </source>
</evidence>
<dbReference type="InterPro" id="IPR058790">
    <property type="entry name" value="BSH_CusB"/>
</dbReference>
<comment type="caution">
    <text evidence="7">The sequence shown here is derived from an EMBL/GenBank/DDBJ whole genome shotgun (WGS) entry which is preliminary data.</text>
</comment>
<proteinExistence type="inferred from homology"/>
<dbReference type="Gene3D" id="2.40.420.20">
    <property type="match status" value="1"/>
</dbReference>
<dbReference type="Gene3D" id="2.40.30.170">
    <property type="match status" value="1"/>
</dbReference>
<dbReference type="RefSeq" id="WP_133681504.1">
    <property type="nucleotide sequence ID" value="NZ_SNZP01000009.1"/>
</dbReference>
<dbReference type="Pfam" id="PF25975">
    <property type="entry name" value="CzcB_C"/>
    <property type="match status" value="1"/>
</dbReference>
<dbReference type="GO" id="GO:0030288">
    <property type="term" value="C:outer membrane-bounded periplasmic space"/>
    <property type="evidence" value="ECO:0007669"/>
    <property type="project" value="TreeGrafter"/>
</dbReference>
<dbReference type="InterPro" id="IPR006143">
    <property type="entry name" value="RND_pump_MFP"/>
</dbReference>
<accession>A0A4R7B4Q8</accession>
<dbReference type="Pfam" id="PF25954">
    <property type="entry name" value="Beta-barrel_RND_2"/>
    <property type="match status" value="1"/>
</dbReference>
<dbReference type="InterPro" id="IPR045800">
    <property type="entry name" value="HMBD"/>
</dbReference>
<dbReference type="AlphaFoldDB" id="A0A4R7B4Q8"/>
<reference evidence="7 8" key="1">
    <citation type="submission" date="2019-03" db="EMBL/GenBank/DDBJ databases">
        <title>Genomic Encyclopedia of Type Strains, Phase III (KMG-III): the genomes of soil and plant-associated and newly described type strains.</title>
        <authorList>
            <person name="Whitman W."/>
        </authorList>
    </citation>
    <scope>NUCLEOTIDE SEQUENCE [LARGE SCALE GENOMIC DNA]</scope>
    <source>
        <strain evidence="7 8">CECT 8976</strain>
    </source>
</reference>
<dbReference type="GO" id="GO:0046914">
    <property type="term" value="F:transition metal ion binding"/>
    <property type="evidence" value="ECO:0007669"/>
    <property type="project" value="TreeGrafter"/>
</dbReference>
<gene>
    <name evidence="7" type="ORF">DFP86_10973</name>
</gene>
<comment type="similarity">
    <text evidence="1">Belongs to the membrane fusion protein (MFP) (TC 8.A.1) family.</text>
</comment>
<feature type="domain" description="CusB-like beta-barrel" evidence="5">
    <location>
        <begin position="271"/>
        <end position="347"/>
    </location>
</feature>
<dbReference type="InterPro" id="IPR058792">
    <property type="entry name" value="Beta-barrel_RND_2"/>
</dbReference>
<dbReference type="GO" id="GO:0022857">
    <property type="term" value="F:transmembrane transporter activity"/>
    <property type="evidence" value="ECO:0007669"/>
    <property type="project" value="InterPro"/>
</dbReference>
<dbReference type="PANTHER" id="PTHR30097:SF15">
    <property type="entry name" value="CATION EFFLUX SYSTEM PROTEIN CUSB"/>
    <property type="match status" value="1"/>
</dbReference>
<evidence type="ECO:0000259" key="6">
    <source>
        <dbReference type="Pfam" id="PF25975"/>
    </source>
</evidence>
<evidence type="ECO:0000259" key="4">
    <source>
        <dbReference type="Pfam" id="PF25919"/>
    </source>
</evidence>
<dbReference type="OrthoDB" id="9806939at2"/>
<dbReference type="InterPro" id="IPR051909">
    <property type="entry name" value="MFP_Cation_Efflux"/>
</dbReference>
<organism evidence="7 8">
    <name type="scientific">Paludibacterium purpuratum</name>
    <dbReference type="NCBI Taxonomy" id="1144873"/>
    <lineage>
        <taxon>Bacteria</taxon>
        <taxon>Pseudomonadati</taxon>
        <taxon>Pseudomonadota</taxon>
        <taxon>Betaproteobacteria</taxon>
        <taxon>Neisseriales</taxon>
        <taxon>Chromobacteriaceae</taxon>
        <taxon>Paludibacterium</taxon>
    </lineage>
</organism>
<evidence type="ECO:0000259" key="5">
    <source>
        <dbReference type="Pfam" id="PF25954"/>
    </source>
</evidence>
<dbReference type="PANTHER" id="PTHR30097">
    <property type="entry name" value="CATION EFFLUX SYSTEM PROTEIN CUSB"/>
    <property type="match status" value="1"/>
</dbReference>
<feature type="domain" description="CusB-like barrel-sandwich hybrid" evidence="4">
    <location>
        <begin position="169"/>
        <end position="266"/>
    </location>
</feature>
<dbReference type="EMBL" id="SNZP01000009">
    <property type="protein sequence ID" value="TDR77833.1"/>
    <property type="molecule type" value="Genomic_DNA"/>
</dbReference>
<dbReference type="InterPro" id="IPR058649">
    <property type="entry name" value="CzcB_C"/>
</dbReference>
<dbReference type="FunFam" id="2.40.30.170:FF:000010">
    <property type="entry name" value="Efflux RND transporter periplasmic adaptor subunit"/>
    <property type="match status" value="1"/>
</dbReference>